<proteinExistence type="predicted"/>
<dbReference type="Pfam" id="PF12937">
    <property type="entry name" value="F-box-like"/>
    <property type="match status" value="1"/>
</dbReference>
<feature type="domain" description="F-box" evidence="2">
    <location>
        <begin position="22"/>
        <end position="48"/>
    </location>
</feature>
<dbReference type="OrthoDB" id="408631at2759"/>
<dbReference type="SUPFAM" id="SSF52047">
    <property type="entry name" value="RNI-like"/>
    <property type="match status" value="1"/>
</dbReference>
<dbReference type="SUPFAM" id="SSF81383">
    <property type="entry name" value="F-box domain"/>
    <property type="match status" value="1"/>
</dbReference>
<feature type="compositionally biased region" description="Polar residues" evidence="1">
    <location>
        <begin position="547"/>
        <end position="557"/>
    </location>
</feature>
<dbReference type="InterPro" id="IPR032675">
    <property type="entry name" value="LRR_dom_sf"/>
</dbReference>
<reference evidence="5" key="4">
    <citation type="journal article" date="2022" name="Microb. Genom.">
        <title>A global pangenome for the wheat fungal pathogen Pyrenophora tritici-repentis and prediction of effector protein structural homology.</title>
        <authorList>
            <person name="Moolhuijzen P.M."/>
            <person name="See P.T."/>
            <person name="Shi G."/>
            <person name="Powell H.R."/>
            <person name="Cockram J."/>
            <person name="Jorgensen L.N."/>
            <person name="Benslimane H."/>
            <person name="Strelkov S.E."/>
            <person name="Turner J."/>
            <person name="Liu Z."/>
            <person name="Moffat C.S."/>
        </authorList>
    </citation>
    <scope>NUCLEOTIDE SEQUENCE [LARGE SCALE GENOMIC DNA]</scope>
</reference>
<keyword evidence="5" id="KW-1185">Reference proteome</keyword>
<dbReference type="Proteomes" id="UP000249757">
    <property type="component" value="Unassembled WGS sequence"/>
</dbReference>
<name>A0A2W1DF36_9PLEO</name>
<dbReference type="Gene3D" id="3.80.10.10">
    <property type="entry name" value="Ribonuclease Inhibitor"/>
    <property type="match status" value="1"/>
</dbReference>
<protein>
    <submittedName>
        <fullName evidence="4">F-box domain containing protein</fullName>
    </submittedName>
    <submittedName>
        <fullName evidence="3">Leucine rich repeat protein</fullName>
    </submittedName>
</protein>
<organism evidence="4 5">
    <name type="scientific">Pyrenophora tritici-repentis</name>
    <dbReference type="NCBI Taxonomy" id="45151"/>
    <lineage>
        <taxon>Eukaryota</taxon>
        <taxon>Fungi</taxon>
        <taxon>Dikarya</taxon>
        <taxon>Ascomycota</taxon>
        <taxon>Pezizomycotina</taxon>
        <taxon>Dothideomycetes</taxon>
        <taxon>Pleosporomycetidae</taxon>
        <taxon>Pleosporales</taxon>
        <taxon>Pleosporineae</taxon>
        <taxon>Pleosporaceae</taxon>
        <taxon>Pyrenophora</taxon>
    </lineage>
</organism>
<dbReference type="EMBL" id="NQIK02000010">
    <property type="protein sequence ID" value="KAF7564677.1"/>
    <property type="molecule type" value="Genomic_DNA"/>
</dbReference>
<dbReference type="AlphaFoldDB" id="A0A2W1DF36"/>
<reference evidence="4" key="2">
    <citation type="submission" date="2021-05" db="EMBL/GenBank/DDBJ databases">
        <authorList>
            <person name="Moolhuijzen P.M."/>
            <person name="Moffat C.S."/>
        </authorList>
    </citation>
    <scope>NUCLEOTIDE SEQUENCE</scope>
    <source>
        <strain evidence="4">86-124</strain>
    </source>
</reference>
<gene>
    <name evidence="4" type="ORF">Ptr86124_009629</name>
    <name evidence="3" type="ORF">PtrM4_041110</name>
</gene>
<evidence type="ECO:0000256" key="1">
    <source>
        <dbReference type="SAM" id="MobiDB-lite"/>
    </source>
</evidence>
<evidence type="ECO:0000313" key="4">
    <source>
        <dbReference type="EMBL" id="KAI1511225.1"/>
    </source>
</evidence>
<dbReference type="InterPro" id="IPR036047">
    <property type="entry name" value="F-box-like_dom_sf"/>
</dbReference>
<evidence type="ECO:0000313" key="3">
    <source>
        <dbReference type="EMBL" id="KAF7564677.1"/>
    </source>
</evidence>
<dbReference type="InterPro" id="IPR001810">
    <property type="entry name" value="F-box_dom"/>
</dbReference>
<evidence type="ECO:0000259" key="2">
    <source>
        <dbReference type="Pfam" id="PF12937"/>
    </source>
</evidence>
<feature type="region of interest" description="Disordered" evidence="1">
    <location>
        <begin position="532"/>
        <end position="562"/>
    </location>
</feature>
<dbReference type="Proteomes" id="UP000245464">
    <property type="component" value="Chromosome 10"/>
</dbReference>
<reference evidence="4" key="3">
    <citation type="journal article" date="2022" name="bioRxiv">
        <title>A global pangenome for the wheat fungal pathogen Pyrenophora tritici-repentis and prediction of effector protein structural homology.</title>
        <authorList>
            <person name="Moolhuijzen P."/>
            <person name="See P.T."/>
            <person name="Shi G."/>
            <person name="Powell H.R."/>
            <person name="Cockram J."/>
            <person name="Jorgensen L.N."/>
            <person name="Benslimane H."/>
            <person name="Strelkov S.E."/>
            <person name="Turner J."/>
            <person name="Liu Z."/>
            <person name="Moffat C.S."/>
        </authorList>
    </citation>
    <scope>NUCLEOTIDE SEQUENCE</scope>
    <source>
        <strain evidence="4">86-124</strain>
    </source>
</reference>
<sequence length="828" mass="92085">MDDLLPSYESVIQRDPWILVAPYLTSKDLCSAALVCRKWHDIFTRHLWGSPASHFGVQNDTVYVALTRFKRALPHVRTFVRELTHTLHFPPAHAELYDGPHAEWLRDCLEYLPRLQCLIVDGLPFFDHASLISLRYPSLRWKSTRPNIFPVFSLRLLDASGCTNATSTGLTEALPHFPDLVSLDLSKTPATKDKNFLRTLTYLRNLRVLNLRGLGLRDEEFSIIVSGIGNRVRSLDISDNDLTDASARLLLQYCVKETVIAAHNFHGPLPPVELEQTGDEGDCFETENIVSHLRKKLTEGFVGSLSIEETRDGISHLYLSNNNITIEGISGLLRSGRLQVLDAGILSATIKSPARATMEAADDEVALPGVAKLIPILSKYASHRLKYFRINYQIVTDDAPPVMTSALSRGELCGDLGTYKPSDAHELEAVEPSTPELDSQFTTIYEVSGDSSYAAELPGSIPTPKTSDLATSGLGTMSRHGISTGASLAINAPDQLRSINRGPAYAPEPIHVTLPLTPGSDVDRNDKNHRIGPATAASNPMACLSPLSATSDSNTLDVRTEDSRARSRAHSFYYVEDRIARLDFRLSQENCLHPGMLRKLHTIVLTEVPVTTTDRSLIDRIIQFIKDASEEEMIARQRARHTYVLPPGRNRAIAEEEYARNLFALQRIVLEMAPPQAAPKKISSSWRAYPTKSSTQDADSEAFWEAATHDFSFFDDEECGQPGYETSRSLPLAAMSGLELAPSQTMSRTAPKEDTPDTRPLLDVVGEIGKFRRERKAMYSDLVQRGEVDPDVEGYWAGNITIMRKPVNAEAGELDCYGNRYESGWYYR</sequence>
<comment type="caution">
    <text evidence="4">The sequence shown here is derived from an EMBL/GenBank/DDBJ whole genome shotgun (WGS) entry which is preliminary data.</text>
</comment>
<evidence type="ECO:0000313" key="5">
    <source>
        <dbReference type="Proteomes" id="UP000249757"/>
    </source>
</evidence>
<accession>A0A2W1DF36</accession>
<reference evidence="3" key="1">
    <citation type="journal article" date="2018" name="BMC Genomics">
        <title>Comparative genomics of the wheat fungal pathogen Pyrenophora tritici-repentis reveals chromosomal variations and genome plasticity.</title>
        <authorList>
            <person name="Moolhuijzen P."/>
            <person name="See P.T."/>
            <person name="Hane J.K."/>
            <person name="Shi G."/>
            <person name="Liu Z."/>
            <person name="Oliver R.P."/>
            <person name="Moffat C.S."/>
        </authorList>
    </citation>
    <scope>NUCLEOTIDE SEQUENCE [LARGE SCALE GENOMIC DNA]</scope>
    <source>
        <strain evidence="3">M4</strain>
    </source>
</reference>
<dbReference type="EMBL" id="NRDI02000014">
    <property type="protein sequence ID" value="KAI1511225.1"/>
    <property type="molecule type" value="Genomic_DNA"/>
</dbReference>